<dbReference type="STRING" id="318161.Sden_1041"/>
<dbReference type="eggNOG" id="ENOG5032Y7H">
    <property type="taxonomic scope" value="Bacteria"/>
</dbReference>
<evidence type="ECO:0000256" key="2">
    <source>
        <dbReference type="SAM" id="Phobius"/>
    </source>
</evidence>
<dbReference type="Pfam" id="PF11169">
    <property type="entry name" value="DUF2956"/>
    <property type="match status" value="1"/>
</dbReference>
<dbReference type="Proteomes" id="UP000001982">
    <property type="component" value="Chromosome"/>
</dbReference>
<evidence type="ECO:0008006" key="5">
    <source>
        <dbReference type="Google" id="ProtNLM"/>
    </source>
</evidence>
<evidence type="ECO:0000313" key="3">
    <source>
        <dbReference type="EMBL" id="ABE54329.1"/>
    </source>
</evidence>
<organism evidence="3 4">
    <name type="scientific">Shewanella denitrificans (strain OS217 / ATCC BAA-1090 / DSM 15013)</name>
    <dbReference type="NCBI Taxonomy" id="318161"/>
    <lineage>
        <taxon>Bacteria</taxon>
        <taxon>Pseudomonadati</taxon>
        <taxon>Pseudomonadota</taxon>
        <taxon>Gammaproteobacteria</taxon>
        <taxon>Alteromonadales</taxon>
        <taxon>Shewanellaceae</taxon>
        <taxon>Shewanella</taxon>
    </lineage>
</organism>
<dbReference type="EMBL" id="CP000302">
    <property type="protein sequence ID" value="ABE54329.1"/>
    <property type="molecule type" value="Genomic_DNA"/>
</dbReference>
<dbReference type="HOGENOM" id="CLU_153072_1_0_6"/>
<proteinExistence type="predicted"/>
<keyword evidence="2" id="KW-0812">Transmembrane</keyword>
<keyword evidence="2" id="KW-1133">Transmembrane helix</keyword>
<dbReference type="AlphaFoldDB" id="Q12QE7"/>
<evidence type="ECO:0000313" key="4">
    <source>
        <dbReference type="Proteomes" id="UP000001982"/>
    </source>
</evidence>
<keyword evidence="4" id="KW-1185">Reference proteome</keyword>
<protein>
    <recommendedName>
        <fullName evidence="5">DUF2956 domain-containing protein</fullName>
    </recommendedName>
</protein>
<accession>Q12QE7</accession>
<name>Q12QE7_SHEDO</name>
<feature type="compositionally biased region" description="Basic and acidic residues" evidence="1">
    <location>
        <begin position="56"/>
        <end position="71"/>
    </location>
</feature>
<evidence type="ECO:0000256" key="1">
    <source>
        <dbReference type="SAM" id="MobiDB-lite"/>
    </source>
</evidence>
<dbReference type="KEGG" id="sdn:Sden_1041"/>
<keyword evidence="2" id="KW-0472">Membrane</keyword>
<gene>
    <name evidence="3" type="ordered locus">Sden_1041</name>
</gene>
<feature type="region of interest" description="Disordered" evidence="1">
    <location>
        <begin position="56"/>
        <end position="96"/>
    </location>
</feature>
<dbReference type="InterPro" id="IPR021339">
    <property type="entry name" value="DUF2956"/>
</dbReference>
<reference evidence="3 4" key="1">
    <citation type="submission" date="2006-03" db="EMBL/GenBank/DDBJ databases">
        <title>Complete sequence of Shewanella denitrificans OS217.</title>
        <authorList>
            <consortium name="US DOE Joint Genome Institute"/>
            <person name="Copeland A."/>
            <person name="Lucas S."/>
            <person name="Lapidus A."/>
            <person name="Barry K."/>
            <person name="Detter J.C."/>
            <person name="Glavina del Rio T."/>
            <person name="Hammon N."/>
            <person name="Israni S."/>
            <person name="Dalin E."/>
            <person name="Tice H."/>
            <person name="Pitluck S."/>
            <person name="Brettin T."/>
            <person name="Bruce D."/>
            <person name="Han C."/>
            <person name="Tapia R."/>
            <person name="Gilna P."/>
            <person name="Kiss H."/>
            <person name="Schmutz J."/>
            <person name="Larimer F."/>
            <person name="Land M."/>
            <person name="Hauser L."/>
            <person name="Kyrpides N."/>
            <person name="Lykidis A."/>
            <person name="Richardson P."/>
        </authorList>
    </citation>
    <scope>NUCLEOTIDE SEQUENCE [LARGE SCALE GENOMIC DNA]</scope>
    <source>
        <strain evidence="4">OS217 / ATCC BAA-1090 / DSM 15013</strain>
    </source>
</reference>
<feature type="transmembrane region" description="Helical" evidence="2">
    <location>
        <begin position="104"/>
        <end position="124"/>
    </location>
</feature>
<sequence length="126" mass="14133">MQVKPIIKVESQMKTPISNETQQDALAAAKAIQKPGQTKEQTRLIAQGIEKGITEYKKQQKAKSRERDKARKLQLKAKSRPAKDQSDDLDNNETSGTQTQFTTATWIVITLLLLSWACFGVYLAKV</sequence>